<sequence length="644" mass="71845">MSVVPMRLLTVAGPLEQFDAVAASCVLDQEFHPENALSLMERVGHLRPFAYSNPYAAPLRRAEELLDALGLSPAYEPFDEPLDLEAISGYFDTLEQTLDTLTSRKSRQAELLEEDRSIALELEHLRGLSTQLEQLWHLDFIRFRYGYLPRETYDSFQSALNEHEELFFIPTNVEARRVYGIYFTAREGHEKVDALFTSLHFVRIHLDPAVHGTPEEAIDELTALAAKASDKLRTLEEERDAFAARECAHLRSVCSALRYHSELYDLRRYAAHSRESFYLMGWVPVDGLDAVMKALSAFPECSCVVDRADEQTASVKPPTKLRNCFLGRIFRPFLEMYGLPAYHELDPSVFLALTYCLFFGIMFGDLGQGLGLALIGLILAKWKGMWLGNIIALCGLSGALFGCVYGSVFGFEDLLPGFKILEESSLLPGSSNVLVLLLCSVGLGVCMLLLVMGLNIYNGIRQRDMEKIFFGPNGVAGILFYVGLIVAALSTLVFGVNLFVPAYVLPVLILPLVCILLREPLSLLCSGDPAWKENKLGEVLSIGLFELFETLLSYLTNTLSFLRIGAYAITHVGLMMVVHMLAGSDLNPVVIVLGNLFVMGFEGLLVGIQVLRLEFYELFGRFYEDGGIPFRPKKIQYTARSGEE</sequence>
<evidence type="ECO:0000256" key="1">
    <source>
        <dbReference type="ARBA" id="ARBA00004141"/>
    </source>
</evidence>
<evidence type="ECO:0000256" key="9">
    <source>
        <dbReference type="SAM" id="Phobius"/>
    </source>
</evidence>
<keyword evidence="6" id="KW-0406">Ion transport</keyword>
<evidence type="ECO:0000256" key="7">
    <source>
        <dbReference type="ARBA" id="ARBA00023136"/>
    </source>
</evidence>
<reference evidence="10 11" key="1">
    <citation type="submission" date="2020-08" db="EMBL/GenBank/DDBJ databases">
        <title>Genome public.</title>
        <authorList>
            <person name="Liu C."/>
            <person name="Sun Q."/>
        </authorList>
    </citation>
    <scope>NUCLEOTIDE SEQUENCE [LARGE SCALE GENOMIC DNA]</scope>
    <source>
        <strain evidence="10 11">New-38</strain>
    </source>
</reference>
<evidence type="ECO:0000256" key="8">
    <source>
        <dbReference type="SAM" id="Coils"/>
    </source>
</evidence>
<dbReference type="PANTHER" id="PTHR11629">
    <property type="entry name" value="VACUOLAR PROTON ATPASES"/>
    <property type="match status" value="1"/>
</dbReference>
<keyword evidence="11" id="KW-1185">Reference proteome</keyword>
<organism evidence="10 11">
    <name type="scientific">Pseudoflavonifractor hominis</name>
    <dbReference type="NCBI Taxonomy" id="2763059"/>
    <lineage>
        <taxon>Bacteria</taxon>
        <taxon>Bacillati</taxon>
        <taxon>Bacillota</taxon>
        <taxon>Clostridia</taxon>
        <taxon>Eubacteriales</taxon>
        <taxon>Oscillospiraceae</taxon>
        <taxon>Pseudoflavonifractor</taxon>
    </lineage>
</organism>
<feature type="transmembrane region" description="Helical" evidence="9">
    <location>
        <begin position="349"/>
        <end position="379"/>
    </location>
</feature>
<evidence type="ECO:0000313" key="10">
    <source>
        <dbReference type="EMBL" id="MBC5731615.1"/>
    </source>
</evidence>
<evidence type="ECO:0000256" key="5">
    <source>
        <dbReference type="ARBA" id="ARBA00022989"/>
    </source>
</evidence>
<comment type="similarity">
    <text evidence="2">Belongs to the V-ATPase 116 kDa subunit family.</text>
</comment>
<comment type="subcellular location">
    <subcellularLocation>
        <location evidence="1">Membrane</location>
        <topology evidence="1">Multi-pass membrane protein</topology>
    </subcellularLocation>
</comment>
<feature type="transmembrane region" description="Helical" evidence="9">
    <location>
        <begin position="386"/>
        <end position="411"/>
    </location>
</feature>
<dbReference type="RefSeq" id="WP_186964130.1">
    <property type="nucleotide sequence ID" value="NZ_JACOPR010000008.1"/>
</dbReference>
<name>A0ABR7HVS1_9FIRM</name>
<evidence type="ECO:0000256" key="6">
    <source>
        <dbReference type="ARBA" id="ARBA00023065"/>
    </source>
</evidence>
<keyword evidence="3" id="KW-0813">Transport</keyword>
<dbReference type="Proteomes" id="UP000660021">
    <property type="component" value="Unassembled WGS sequence"/>
</dbReference>
<dbReference type="EMBL" id="JACOPR010000008">
    <property type="protein sequence ID" value="MBC5731615.1"/>
    <property type="molecule type" value="Genomic_DNA"/>
</dbReference>
<feature type="transmembrane region" description="Helical" evidence="9">
    <location>
        <begin position="469"/>
        <end position="492"/>
    </location>
</feature>
<dbReference type="PANTHER" id="PTHR11629:SF63">
    <property type="entry name" value="V-TYPE PROTON ATPASE SUBUNIT A"/>
    <property type="match status" value="1"/>
</dbReference>
<keyword evidence="4 9" id="KW-0812">Transmembrane</keyword>
<comment type="caution">
    <text evidence="10">The sequence shown here is derived from an EMBL/GenBank/DDBJ whole genome shotgun (WGS) entry which is preliminary data.</text>
</comment>
<protein>
    <submittedName>
        <fullName evidence="10">ATPase V</fullName>
    </submittedName>
</protein>
<dbReference type="Gene3D" id="3.30.70.2170">
    <property type="match status" value="1"/>
</dbReference>
<dbReference type="Pfam" id="PF01496">
    <property type="entry name" value="V_ATPase_I"/>
    <property type="match status" value="1"/>
</dbReference>
<evidence type="ECO:0000313" key="11">
    <source>
        <dbReference type="Proteomes" id="UP000660021"/>
    </source>
</evidence>
<feature type="transmembrane region" description="Helical" evidence="9">
    <location>
        <begin position="431"/>
        <end position="457"/>
    </location>
</feature>
<evidence type="ECO:0000256" key="4">
    <source>
        <dbReference type="ARBA" id="ARBA00022692"/>
    </source>
</evidence>
<feature type="transmembrane region" description="Helical" evidence="9">
    <location>
        <begin position="561"/>
        <end position="582"/>
    </location>
</feature>
<feature type="transmembrane region" description="Helical" evidence="9">
    <location>
        <begin position="588"/>
        <end position="611"/>
    </location>
</feature>
<feature type="transmembrane region" description="Helical" evidence="9">
    <location>
        <begin position="498"/>
        <end position="517"/>
    </location>
</feature>
<dbReference type="Gene3D" id="3.30.70.2750">
    <property type="match status" value="1"/>
</dbReference>
<proteinExistence type="inferred from homology"/>
<keyword evidence="8" id="KW-0175">Coiled coil</keyword>
<feature type="coiled-coil region" evidence="8">
    <location>
        <begin position="218"/>
        <end position="245"/>
    </location>
</feature>
<keyword evidence="7 9" id="KW-0472">Membrane</keyword>
<gene>
    <name evidence="10" type="ORF">H8S34_12375</name>
</gene>
<keyword evidence="5 9" id="KW-1133">Transmembrane helix</keyword>
<evidence type="ECO:0000256" key="3">
    <source>
        <dbReference type="ARBA" id="ARBA00022448"/>
    </source>
</evidence>
<accession>A0ABR7HVS1</accession>
<dbReference type="Gene3D" id="1.20.1460.20">
    <property type="match status" value="1"/>
</dbReference>
<dbReference type="InterPro" id="IPR002490">
    <property type="entry name" value="V-ATPase_116kDa_su"/>
</dbReference>
<evidence type="ECO:0000256" key="2">
    <source>
        <dbReference type="ARBA" id="ARBA00009904"/>
    </source>
</evidence>